<proteinExistence type="predicted"/>
<feature type="domain" description="Pyrroline-5-carboxylate reductase catalytic N-terminal" evidence="2">
    <location>
        <begin position="5"/>
        <end position="92"/>
    </location>
</feature>
<dbReference type="RefSeq" id="WP_345509289.1">
    <property type="nucleotide sequence ID" value="NZ_BAABIW010000028.1"/>
</dbReference>
<name>A0ABP9JQ49_9MICO</name>
<dbReference type="Proteomes" id="UP001500427">
    <property type="component" value="Unassembled WGS sequence"/>
</dbReference>
<evidence type="ECO:0000256" key="1">
    <source>
        <dbReference type="ARBA" id="ARBA00023002"/>
    </source>
</evidence>
<gene>
    <name evidence="3" type="ORF">GCM10023258_39710</name>
</gene>
<protein>
    <submittedName>
        <fullName evidence="3">NAD(P)-binding domain-containing protein</fullName>
    </submittedName>
</protein>
<dbReference type="PANTHER" id="PTHR14239:SF10">
    <property type="entry name" value="REDUCTASE"/>
    <property type="match status" value="1"/>
</dbReference>
<sequence>MTTWGFIGSGHIGSTVARLAIAAGHDVVLSNSRGPQTLADLAAELGPRARAATPVEAAAAGDLVVVTIPLKAYRDVPVDELAGKVVVDTMNYYPERDGQIAALDDGSTTSSELLQAHLPTSHVVKGFNNIFFQHLRDLARPLLPVGDDGRSVLAVAGDDAAAKDTVRRALHAIGYDTLDLGPLAEGWRTQPGQPAYGLPYAKEESDWTAGARRVGSDELAAQALRAGRSA</sequence>
<accession>A0ABP9JQ49</accession>
<keyword evidence="1" id="KW-0560">Oxidoreductase</keyword>
<dbReference type="Pfam" id="PF03807">
    <property type="entry name" value="F420_oxidored"/>
    <property type="match status" value="1"/>
</dbReference>
<evidence type="ECO:0000313" key="3">
    <source>
        <dbReference type="EMBL" id="GAA5036600.1"/>
    </source>
</evidence>
<dbReference type="InterPro" id="IPR036291">
    <property type="entry name" value="NAD(P)-bd_dom_sf"/>
</dbReference>
<reference evidence="4" key="1">
    <citation type="journal article" date="2019" name="Int. J. Syst. Evol. Microbiol.">
        <title>The Global Catalogue of Microorganisms (GCM) 10K type strain sequencing project: providing services to taxonomists for standard genome sequencing and annotation.</title>
        <authorList>
            <consortium name="The Broad Institute Genomics Platform"/>
            <consortium name="The Broad Institute Genome Sequencing Center for Infectious Disease"/>
            <person name="Wu L."/>
            <person name="Ma J."/>
        </authorList>
    </citation>
    <scope>NUCLEOTIDE SEQUENCE [LARGE SCALE GENOMIC DNA]</scope>
    <source>
        <strain evidence="4">JCM 17687</strain>
    </source>
</reference>
<organism evidence="3 4">
    <name type="scientific">Terrabacter aeriphilus</name>
    <dbReference type="NCBI Taxonomy" id="515662"/>
    <lineage>
        <taxon>Bacteria</taxon>
        <taxon>Bacillati</taxon>
        <taxon>Actinomycetota</taxon>
        <taxon>Actinomycetes</taxon>
        <taxon>Micrococcales</taxon>
        <taxon>Intrasporangiaceae</taxon>
        <taxon>Terrabacter</taxon>
    </lineage>
</organism>
<dbReference type="PANTHER" id="PTHR14239">
    <property type="entry name" value="DUDULIN-RELATED"/>
    <property type="match status" value="1"/>
</dbReference>
<comment type="caution">
    <text evidence="3">The sequence shown here is derived from an EMBL/GenBank/DDBJ whole genome shotgun (WGS) entry which is preliminary data.</text>
</comment>
<keyword evidence="4" id="KW-1185">Reference proteome</keyword>
<dbReference type="Gene3D" id="3.40.50.720">
    <property type="entry name" value="NAD(P)-binding Rossmann-like Domain"/>
    <property type="match status" value="1"/>
</dbReference>
<dbReference type="EMBL" id="BAABIW010000028">
    <property type="protein sequence ID" value="GAA5036600.1"/>
    <property type="molecule type" value="Genomic_DNA"/>
</dbReference>
<dbReference type="InterPro" id="IPR028939">
    <property type="entry name" value="P5C_Rdtase_cat_N"/>
</dbReference>
<evidence type="ECO:0000313" key="4">
    <source>
        <dbReference type="Proteomes" id="UP001500427"/>
    </source>
</evidence>
<dbReference type="InterPro" id="IPR051267">
    <property type="entry name" value="STEAP_metalloreductase"/>
</dbReference>
<evidence type="ECO:0000259" key="2">
    <source>
        <dbReference type="Pfam" id="PF03807"/>
    </source>
</evidence>
<dbReference type="SUPFAM" id="SSF51735">
    <property type="entry name" value="NAD(P)-binding Rossmann-fold domains"/>
    <property type="match status" value="1"/>
</dbReference>